<accession>A0A0J1IJE5</accession>
<reference evidence="3 4" key="1">
    <citation type="submission" date="2015-05" db="EMBL/GenBank/DDBJ databases">
        <title>Whole genome sequence and identification of bacterial endophytes from Costus igneus.</title>
        <authorList>
            <person name="Lee Y.P."/>
            <person name="Gan H.M."/>
            <person name="Eng W."/>
            <person name="Wheatley M.S."/>
            <person name="Caraballo A."/>
            <person name="Polter S."/>
            <person name="Savka M.A."/>
            <person name="Hudson A.O."/>
        </authorList>
    </citation>
    <scope>NUCLEOTIDE SEQUENCE [LARGE SCALE GENOMIC DNA]</scope>
    <source>
        <strain evidence="3 4">RIT379</strain>
    </source>
</reference>
<evidence type="ECO:0000313" key="3">
    <source>
        <dbReference type="EMBL" id="KLV26063.1"/>
    </source>
</evidence>
<protein>
    <recommendedName>
        <fullName evidence="2">SWIM-type domain-containing protein</fullName>
    </recommendedName>
</protein>
<evidence type="ECO:0000313" key="4">
    <source>
        <dbReference type="Proteomes" id="UP000036045"/>
    </source>
</evidence>
<keyword evidence="1" id="KW-0862">Zinc</keyword>
<feature type="domain" description="SWIM-type" evidence="2">
    <location>
        <begin position="64"/>
        <end position="97"/>
    </location>
</feature>
<name>A0A0J1IJE5_NIACI</name>
<dbReference type="PATRIC" id="fig|1397.4.peg.806"/>
<gene>
    <name evidence="3" type="ORF">ABW02_13380</name>
</gene>
<dbReference type="GO" id="GO:0008270">
    <property type="term" value="F:zinc ion binding"/>
    <property type="evidence" value="ECO:0007669"/>
    <property type="project" value="UniProtKB-KW"/>
</dbReference>
<dbReference type="InterPro" id="IPR007527">
    <property type="entry name" value="Znf_SWIM"/>
</dbReference>
<dbReference type="GeneID" id="56351795"/>
<dbReference type="AlphaFoldDB" id="A0A0J1IJE5"/>
<dbReference type="RefSeq" id="WP_047942690.1">
    <property type="nucleotide sequence ID" value="NZ_CP053989.1"/>
</dbReference>
<keyword evidence="1" id="KW-0479">Metal-binding</keyword>
<dbReference type="EMBL" id="LDPH01000011">
    <property type="protein sequence ID" value="KLV26063.1"/>
    <property type="molecule type" value="Genomic_DNA"/>
</dbReference>
<evidence type="ECO:0000259" key="2">
    <source>
        <dbReference type="PROSITE" id="PS50966"/>
    </source>
</evidence>
<proteinExistence type="predicted"/>
<dbReference type="OrthoDB" id="7593573at2"/>
<dbReference type="PROSITE" id="PS50966">
    <property type="entry name" value="ZF_SWIM"/>
    <property type="match status" value="1"/>
</dbReference>
<dbReference type="Proteomes" id="UP000036045">
    <property type="component" value="Unassembled WGS sequence"/>
</dbReference>
<keyword evidence="1" id="KW-0863">Zinc-finger</keyword>
<evidence type="ECO:0000256" key="1">
    <source>
        <dbReference type="PROSITE-ProRule" id="PRU00325"/>
    </source>
</evidence>
<comment type="caution">
    <text evidence="3">The sequence shown here is derived from an EMBL/GenBank/DDBJ whole genome shotgun (WGS) entry which is preliminary data.</text>
</comment>
<organism evidence="3 4">
    <name type="scientific">Niallia circulans</name>
    <name type="common">Bacillus circulans</name>
    <dbReference type="NCBI Taxonomy" id="1397"/>
    <lineage>
        <taxon>Bacteria</taxon>
        <taxon>Bacillati</taxon>
        <taxon>Bacillota</taxon>
        <taxon>Bacilli</taxon>
        <taxon>Bacillales</taxon>
        <taxon>Bacillaceae</taxon>
        <taxon>Niallia</taxon>
    </lineage>
</organism>
<keyword evidence="4" id="KW-1185">Reference proteome</keyword>
<sequence length="537" mass="64367">MLLEKYLEPVNFCAENLMNLLDANDPQMKKVVEKGLLLYRQSFVYQVKFSNELVTGMIQDVTPVRATLDLDYVQQSSCTCHAEGFCRHQLALFFYLLAQVGKVSTWLENWRKPIENAEMLKNLGIMRASDLLKEKEDKEPNYTDWIETLEKSFQSLMETNHNKPYLIAETYYIYIRKIKAATPLQTEWKLLYLVIAHVFTFKQLLIVSKKLDHNTQTINRYYRHLFHDLMNSIEDNLYKLSNFTFPFAFDDFLISLKDDIRAILTIQPILAFECIQLYRLMWTDLFATKKWRQDELTQLSANSDPSFSEKIAMIHLEILLQKDENALKIIQSLDTQVTSYMLYWIDYLSSRKAWKRMDLYIPAFIQELKNYICTDDDDDYCYEFTQMAIRAILPYCLAMNKEDLLEKAYIHTLPYSYRKYEDFLYEKKQFDKWMDLFTMMGYGLDHLHKEQIKTLQEYDQSLLLSLYHRSIQEHIEGKNREHYRIAVRQLKKLRTLYKKLKKQTEFEQFLLVILERTKRLRAFHEECRKGKLIHAEN</sequence>